<evidence type="ECO:0000313" key="3">
    <source>
        <dbReference type="Proteomes" id="UP001231189"/>
    </source>
</evidence>
<organism evidence="2 3">
    <name type="scientific">Lolium multiflorum</name>
    <name type="common">Italian ryegrass</name>
    <name type="synonym">Lolium perenne subsp. multiflorum</name>
    <dbReference type="NCBI Taxonomy" id="4521"/>
    <lineage>
        <taxon>Eukaryota</taxon>
        <taxon>Viridiplantae</taxon>
        <taxon>Streptophyta</taxon>
        <taxon>Embryophyta</taxon>
        <taxon>Tracheophyta</taxon>
        <taxon>Spermatophyta</taxon>
        <taxon>Magnoliopsida</taxon>
        <taxon>Liliopsida</taxon>
        <taxon>Poales</taxon>
        <taxon>Poaceae</taxon>
        <taxon>BOP clade</taxon>
        <taxon>Pooideae</taxon>
        <taxon>Poodae</taxon>
        <taxon>Poeae</taxon>
        <taxon>Poeae Chloroplast Group 2 (Poeae type)</taxon>
        <taxon>Loliodinae</taxon>
        <taxon>Loliinae</taxon>
        <taxon>Lolium</taxon>
    </lineage>
</organism>
<dbReference type="PANTHER" id="PTHR47481">
    <property type="match status" value="1"/>
</dbReference>
<feature type="region of interest" description="Disordered" evidence="1">
    <location>
        <begin position="469"/>
        <end position="501"/>
    </location>
</feature>
<evidence type="ECO:0000256" key="1">
    <source>
        <dbReference type="SAM" id="MobiDB-lite"/>
    </source>
</evidence>
<name>A0AAD8RHF5_LOLMU</name>
<feature type="compositionally biased region" description="Pro residues" evidence="1">
    <location>
        <begin position="482"/>
        <end position="496"/>
    </location>
</feature>
<evidence type="ECO:0000313" key="2">
    <source>
        <dbReference type="EMBL" id="KAK1620806.1"/>
    </source>
</evidence>
<dbReference type="EMBL" id="JAUUTY010000006">
    <property type="protein sequence ID" value="KAK1620806.1"/>
    <property type="molecule type" value="Genomic_DNA"/>
</dbReference>
<accession>A0AAD8RHF5</accession>
<dbReference type="AlphaFoldDB" id="A0AAD8RHF5"/>
<keyword evidence="3" id="KW-1185">Reference proteome</keyword>
<proteinExistence type="predicted"/>
<evidence type="ECO:0008006" key="4">
    <source>
        <dbReference type="Google" id="ProtNLM"/>
    </source>
</evidence>
<reference evidence="2" key="1">
    <citation type="submission" date="2023-07" db="EMBL/GenBank/DDBJ databases">
        <title>A chromosome-level genome assembly of Lolium multiflorum.</title>
        <authorList>
            <person name="Chen Y."/>
            <person name="Copetti D."/>
            <person name="Kolliker R."/>
            <person name="Studer B."/>
        </authorList>
    </citation>
    <scope>NUCLEOTIDE SEQUENCE</scope>
    <source>
        <strain evidence="2">02402/16</strain>
        <tissue evidence="2">Leaf</tissue>
    </source>
</reference>
<protein>
    <recommendedName>
        <fullName evidence="4">Retrotransposon Copia-like N-terminal domain-containing protein</fullName>
    </recommendedName>
</protein>
<comment type="caution">
    <text evidence="2">The sequence shown here is derived from an EMBL/GenBank/DDBJ whole genome shotgun (WGS) entry which is preliminary data.</text>
</comment>
<dbReference type="Proteomes" id="UP001231189">
    <property type="component" value="Unassembled WGS sequence"/>
</dbReference>
<dbReference type="Pfam" id="PF14223">
    <property type="entry name" value="Retrotran_gag_2"/>
    <property type="match status" value="1"/>
</dbReference>
<sequence length="640" mass="69252">MRLTGIMHDLEVLGDGVTELKAVQKFLRVVPKRFKQLAYSIQQLLDLKTMTVEELAGRFLAVEEELDMEEEEGGQHGGTSLLLTEQEWRARDAPYSERSWCDAAERDVAGRAAARRDGAGCQQSAIPALGAGVHQQQQSAVTDVPPLPSATMNTIFSDAAIYFDALAASLRYPGYNYTQMAGFPQGTYPLALGFPRTPLPSHASTSSLPYGGTLPYSPMPPGFPPQQQQPPFYGAGQFTNTALPSIVTIAPAITIKLTSDNYMFWRAQVGLLLRSHMLMGYVDGSFVCPDPHVVVSHAGSLHSQPNPAHQHWIQQDQAILSGFVSSMTEGVLGMIMFAGISREAWETLSGAFASTSIARASALRQEMADLKKDNKTITVYFHQMKALSDSLTSIGMPLRDDEFISSLLAGLGEEYDAIFEVVNARTTPMQIRGLFSQLQATEQRKLAQRRTHGGAAHYPAVHAASTPAGPVAAWTARGSPQPSAPPPKTAPPPTAPKPTARRGSVVCQLCGVPRHTASRCYNRFNRDFLGIGNDGRDTEKQLSMAMTASHGSSFGAPQVADPTWYADSGATHHITHELDKLTSREPYHGTDQKQFLQELVEVCLAVQHDADAEIPAASVGALVGEDVGTVDVTDVRAWDA</sequence>
<dbReference type="PANTHER" id="PTHR47481:SF31">
    <property type="entry name" value="OS01G0873500 PROTEIN"/>
    <property type="match status" value="1"/>
</dbReference>
<gene>
    <name evidence="2" type="ORF">QYE76_026323</name>
</gene>